<evidence type="ECO:0000256" key="7">
    <source>
        <dbReference type="SAM" id="Phobius"/>
    </source>
</evidence>
<evidence type="ECO:0000256" key="5">
    <source>
        <dbReference type="ARBA" id="ARBA00038359"/>
    </source>
</evidence>
<dbReference type="Proteomes" id="UP000799291">
    <property type="component" value="Unassembled WGS sequence"/>
</dbReference>
<evidence type="ECO:0000313" key="9">
    <source>
        <dbReference type="EMBL" id="KAF2676841.1"/>
    </source>
</evidence>
<feature type="transmembrane region" description="Helical" evidence="7">
    <location>
        <begin position="56"/>
        <end position="81"/>
    </location>
</feature>
<feature type="region of interest" description="Disordered" evidence="6">
    <location>
        <begin position="333"/>
        <end position="353"/>
    </location>
</feature>
<feature type="transmembrane region" description="Helical" evidence="7">
    <location>
        <begin position="136"/>
        <end position="163"/>
    </location>
</feature>
<keyword evidence="10" id="KW-1185">Reference proteome</keyword>
<feature type="transmembrane region" description="Helical" evidence="7">
    <location>
        <begin position="252"/>
        <end position="274"/>
    </location>
</feature>
<evidence type="ECO:0000256" key="6">
    <source>
        <dbReference type="SAM" id="MobiDB-lite"/>
    </source>
</evidence>
<dbReference type="OrthoDB" id="3934549at2759"/>
<feature type="transmembrane region" description="Helical" evidence="7">
    <location>
        <begin position="218"/>
        <end position="240"/>
    </location>
</feature>
<dbReference type="AlphaFoldDB" id="A0A6G1IFV3"/>
<dbReference type="EMBL" id="MU005629">
    <property type="protein sequence ID" value="KAF2676841.1"/>
    <property type="molecule type" value="Genomic_DNA"/>
</dbReference>
<sequence>MSLPPEAIQYQKEHIKDNLQPNLYAASFICLPAAFIFVGLRFYARRLTPGGLGKDDLAILFALLFTSSFVATCVWVTVLGMGRQQILMDPANWVTYVKYQVTLAAEILYNPAIFFTKLSILLLYRRIFPSKTFNRILWGVGTFILAYTITSSTVNLLQCIPIAANWDPKLAATARCVDFGSELIALSTINAVTDLILLVLPMPKLWGLHVSFNKKIQLMAMFALGTATVVVSIIRANYVSSVSFTNGTWNNAFGAVWSIVETCLAIVCACLPTLKPLYERAFGKGGSDTKGSSAGRLIYPLSGPTDGSGDGFKMKTLGSKSADASYPGKSSVAESIYTEDSGPHPFTRLRDDV</sequence>
<gene>
    <name evidence="9" type="ORF">K458DRAFT_320974</name>
</gene>
<dbReference type="PANTHER" id="PTHR33048:SF47">
    <property type="entry name" value="INTEGRAL MEMBRANE PROTEIN-RELATED"/>
    <property type="match status" value="1"/>
</dbReference>
<dbReference type="InterPro" id="IPR052337">
    <property type="entry name" value="SAT4-like"/>
</dbReference>
<dbReference type="Pfam" id="PF20684">
    <property type="entry name" value="Fung_rhodopsin"/>
    <property type="match status" value="1"/>
</dbReference>
<evidence type="ECO:0000256" key="2">
    <source>
        <dbReference type="ARBA" id="ARBA00022692"/>
    </source>
</evidence>
<dbReference type="GO" id="GO:0016020">
    <property type="term" value="C:membrane"/>
    <property type="evidence" value="ECO:0007669"/>
    <property type="project" value="UniProtKB-SubCell"/>
</dbReference>
<name>A0A6G1IFV3_9PLEO</name>
<feature type="domain" description="Rhodopsin" evidence="8">
    <location>
        <begin position="40"/>
        <end position="280"/>
    </location>
</feature>
<keyword evidence="3 7" id="KW-1133">Transmembrane helix</keyword>
<evidence type="ECO:0000256" key="1">
    <source>
        <dbReference type="ARBA" id="ARBA00004141"/>
    </source>
</evidence>
<dbReference type="PANTHER" id="PTHR33048">
    <property type="entry name" value="PTH11-LIKE INTEGRAL MEMBRANE PROTEIN (AFU_ORTHOLOGUE AFUA_5G11245)"/>
    <property type="match status" value="1"/>
</dbReference>
<evidence type="ECO:0000313" key="10">
    <source>
        <dbReference type="Proteomes" id="UP000799291"/>
    </source>
</evidence>
<feature type="transmembrane region" description="Helical" evidence="7">
    <location>
        <begin position="23"/>
        <end position="44"/>
    </location>
</feature>
<comment type="subcellular location">
    <subcellularLocation>
        <location evidence="1">Membrane</location>
        <topology evidence="1">Multi-pass membrane protein</topology>
    </subcellularLocation>
</comment>
<evidence type="ECO:0000256" key="4">
    <source>
        <dbReference type="ARBA" id="ARBA00023136"/>
    </source>
</evidence>
<accession>A0A6G1IFV3</accession>
<keyword evidence="4 7" id="KW-0472">Membrane</keyword>
<organism evidence="9 10">
    <name type="scientific">Lentithecium fluviatile CBS 122367</name>
    <dbReference type="NCBI Taxonomy" id="1168545"/>
    <lineage>
        <taxon>Eukaryota</taxon>
        <taxon>Fungi</taxon>
        <taxon>Dikarya</taxon>
        <taxon>Ascomycota</taxon>
        <taxon>Pezizomycotina</taxon>
        <taxon>Dothideomycetes</taxon>
        <taxon>Pleosporomycetidae</taxon>
        <taxon>Pleosporales</taxon>
        <taxon>Massarineae</taxon>
        <taxon>Lentitheciaceae</taxon>
        <taxon>Lentithecium</taxon>
    </lineage>
</organism>
<dbReference type="InterPro" id="IPR049326">
    <property type="entry name" value="Rhodopsin_dom_fungi"/>
</dbReference>
<keyword evidence="2 7" id="KW-0812">Transmembrane</keyword>
<feature type="transmembrane region" description="Helical" evidence="7">
    <location>
        <begin position="101"/>
        <end position="124"/>
    </location>
</feature>
<proteinExistence type="inferred from homology"/>
<feature type="transmembrane region" description="Helical" evidence="7">
    <location>
        <begin position="183"/>
        <end position="206"/>
    </location>
</feature>
<reference evidence="9" key="1">
    <citation type="journal article" date="2020" name="Stud. Mycol.">
        <title>101 Dothideomycetes genomes: a test case for predicting lifestyles and emergence of pathogens.</title>
        <authorList>
            <person name="Haridas S."/>
            <person name="Albert R."/>
            <person name="Binder M."/>
            <person name="Bloem J."/>
            <person name="Labutti K."/>
            <person name="Salamov A."/>
            <person name="Andreopoulos B."/>
            <person name="Baker S."/>
            <person name="Barry K."/>
            <person name="Bills G."/>
            <person name="Bluhm B."/>
            <person name="Cannon C."/>
            <person name="Castanera R."/>
            <person name="Culley D."/>
            <person name="Daum C."/>
            <person name="Ezra D."/>
            <person name="Gonzalez J."/>
            <person name="Henrissat B."/>
            <person name="Kuo A."/>
            <person name="Liang C."/>
            <person name="Lipzen A."/>
            <person name="Lutzoni F."/>
            <person name="Magnuson J."/>
            <person name="Mondo S."/>
            <person name="Nolan M."/>
            <person name="Ohm R."/>
            <person name="Pangilinan J."/>
            <person name="Park H.-J."/>
            <person name="Ramirez L."/>
            <person name="Alfaro M."/>
            <person name="Sun H."/>
            <person name="Tritt A."/>
            <person name="Yoshinaga Y."/>
            <person name="Zwiers L.-H."/>
            <person name="Turgeon B."/>
            <person name="Goodwin S."/>
            <person name="Spatafora J."/>
            <person name="Crous P."/>
            <person name="Grigoriev I."/>
        </authorList>
    </citation>
    <scope>NUCLEOTIDE SEQUENCE</scope>
    <source>
        <strain evidence="9">CBS 122367</strain>
    </source>
</reference>
<comment type="similarity">
    <text evidence="5">Belongs to the SAT4 family.</text>
</comment>
<evidence type="ECO:0000256" key="3">
    <source>
        <dbReference type="ARBA" id="ARBA00022989"/>
    </source>
</evidence>
<evidence type="ECO:0000259" key="8">
    <source>
        <dbReference type="Pfam" id="PF20684"/>
    </source>
</evidence>
<protein>
    <recommendedName>
        <fullName evidence="8">Rhodopsin domain-containing protein</fullName>
    </recommendedName>
</protein>